<dbReference type="EMBL" id="JABFUC010000003">
    <property type="protein sequence ID" value="MCG6656975.1"/>
    <property type="molecule type" value="Genomic_DNA"/>
</dbReference>
<gene>
    <name evidence="1" type="ORF">HOP52_04180</name>
</gene>
<evidence type="ECO:0000313" key="1">
    <source>
        <dbReference type="EMBL" id="MCG6656975.1"/>
    </source>
</evidence>
<dbReference type="InterPro" id="IPR013785">
    <property type="entry name" value="Aldolase_TIM"/>
</dbReference>
<organism evidence="1 2">
    <name type="scientific">Billgrantia campisalis</name>
    <dbReference type="NCBI Taxonomy" id="74661"/>
    <lineage>
        <taxon>Bacteria</taxon>
        <taxon>Pseudomonadati</taxon>
        <taxon>Pseudomonadota</taxon>
        <taxon>Gammaproteobacteria</taxon>
        <taxon>Oceanospirillales</taxon>
        <taxon>Halomonadaceae</taxon>
        <taxon>Billgrantia</taxon>
    </lineage>
</organism>
<dbReference type="PANTHER" id="PTHR42747">
    <property type="entry name" value="NITRONATE MONOOXYGENASE-RELATED"/>
    <property type="match status" value="1"/>
</dbReference>
<keyword evidence="2" id="KW-1185">Reference proteome</keyword>
<accession>A0ABS9P5B6</accession>
<evidence type="ECO:0008006" key="3">
    <source>
        <dbReference type="Google" id="ProtNLM"/>
    </source>
</evidence>
<name>A0ABS9P5B6_9GAMM</name>
<comment type="caution">
    <text evidence="1">The sequence shown here is derived from an EMBL/GenBank/DDBJ whole genome shotgun (WGS) entry which is preliminary data.</text>
</comment>
<dbReference type="Gene3D" id="3.20.20.70">
    <property type="entry name" value="Aldolase class I"/>
    <property type="match status" value="1"/>
</dbReference>
<evidence type="ECO:0000313" key="2">
    <source>
        <dbReference type="Proteomes" id="UP000814385"/>
    </source>
</evidence>
<dbReference type="PANTHER" id="PTHR42747:SF4">
    <property type="entry name" value="BLR1330 PROTEIN"/>
    <property type="match status" value="1"/>
</dbReference>
<protein>
    <recommendedName>
        <fullName evidence="3">Nitronate monooxygenase domain-containing protein</fullName>
    </recommendedName>
</protein>
<reference evidence="1 2" key="1">
    <citation type="submission" date="2020-05" db="EMBL/GenBank/DDBJ databases">
        <title>Comparative genomic analysis of denitrifying bacteria from Halomonas genus.</title>
        <authorList>
            <person name="Wang L."/>
            <person name="Shao Z."/>
        </authorList>
    </citation>
    <scope>NUCLEOTIDE SEQUENCE [LARGE SCALE GENOMIC DNA]</scope>
    <source>
        <strain evidence="1 2">A4</strain>
    </source>
</reference>
<dbReference type="Proteomes" id="UP000814385">
    <property type="component" value="Unassembled WGS sequence"/>
</dbReference>
<dbReference type="SUPFAM" id="SSF51412">
    <property type="entry name" value="Inosine monophosphate dehydrogenase (IMPDH)"/>
    <property type="match status" value="1"/>
</dbReference>
<sequence>MGTRFIATHEANAVEDYKQLILSSEASDIIYTNLFTGVHGNCLRGSIVKASLDPDDLPTSDKSAMRFGSGSSSASKAWRDIWGAGQGVGNIDAVTSVTSVAEVVAGLRREYAAVRERLAEVARYAEPAARAEAMD</sequence>
<proteinExistence type="predicted"/>